<accession>A0A448MZ73</accession>
<reference evidence="3 4" key="1">
    <citation type="submission" date="2018-12" db="EMBL/GenBank/DDBJ databases">
        <authorList>
            <consortium name="Pathogen Informatics"/>
        </authorList>
    </citation>
    <scope>NUCLEOTIDE SEQUENCE [LARGE SCALE GENOMIC DNA]</scope>
    <source>
        <strain evidence="3 4">NCTC12967</strain>
    </source>
</reference>
<evidence type="ECO:0000256" key="1">
    <source>
        <dbReference type="ARBA" id="ARBA00022603"/>
    </source>
</evidence>
<dbReference type="Proteomes" id="UP000273044">
    <property type="component" value="Chromosome"/>
</dbReference>
<keyword evidence="2 3" id="KW-0808">Transferase</keyword>
<dbReference type="InterPro" id="IPR029063">
    <property type="entry name" value="SAM-dependent_MTases_sf"/>
</dbReference>
<organism evidence="3 4">
    <name type="scientific">Arachnia propionica</name>
    <dbReference type="NCBI Taxonomy" id="1750"/>
    <lineage>
        <taxon>Bacteria</taxon>
        <taxon>Bacillati</taxon>
        <taxon>Actinomycetota</taxon>
        <taxon>Actinomycetes</taxon>
        <taxon>Propionibacteriales</taxon>
        <taxon>Propionibacteriaceae</taxon>
        <taxon>Arachnia</taxon>
    </lineage>
</organism>
<dbReference type="SUPFAM" id="SSF53335">
    <property type="entry name" value="S-adenosyl-L-methionine-dependent methyltransferases"/>
    <property type="match status" value="1"/>
</dbReference>
<dbReference type="GO" id="GO:0008168">
    <property type="term" value="F:methyltransferase activity"/>
    <property type="evidence" value="ECO:0007669"/>
    <property type="project" value="UniProtKB-KW"/>
</dbReference>
<dbReference type="InterPro" id="IPR007213">
    <property type="entry name" value="Ppm1/Ppm2/Tcmp"/>
</dbReference>
<dbReference type="InterPro" id="IPR016874">
    <property type="entry name" value="TcmP-like"/>
</dbReference>
<dbReference type="PANTHER" id="PTHR43619:SF2">
    <property type="entry name" value="S-ADENOSYL-L-METHIONINE-DEPENDENT METHYLTRANSFERASES SUPERFAMILY PROTEIN"/>
    <property type="match status" value="1"/>
</dbReference>
<keyword evidence="4" id="KW-1185">Reference proteome</keyword>
<proteinExistence type="predicted"/>
<dbReference type="AlphaFoldDB" id="A0A448MZ73"/>
<protein>
    <submittedName>
        <fullName evidence="3">O-Methyltransferase involved in polyketide biosynthesis</fullName>
    </submittedName>
</protein>
<dbReference type="GO" id="GO:0032259">
    <property type="term" value="P:methylation"/>
    <property type="evidence" value="ECO:0007669"/>
    <property type="project" value="UniProtKB-KW"/>
</dbReference>
<name>A0A448MZ73_9ACTN</name>
<evidence type="ECO:0000313" key="3">
    <source>
        <dbReference type="EMBL" id="VEH70445.1"/>
    </source>
</evidence>
<sequence length="270" mass="30454">MRDLQGVADTLFIPLVARIHVSRRFPEYFYDEKAMSLENFVPGDGIRRSSSEYMYLASVARYRNLDRIVREFAGRNGECNVVNLGAGLETAAFRLADCGARFYEIDLPEVIEAREKVIPKGPGEVLIGCDVLSPDWLPRIDSSIPTLFMASGVFQYFREGDVIGLARKLGDSLPGSELVFDATDEVGVRYANRYVRKTGNTTAPMNFYINDPEAFARACGAELLEQRPFFKDMEPGVRRRLKIGSRIAMMVADRKRRTIIVHLKLLGRKS</sequence>
<dbReference type="Pfam" id="PF04072">
    <property type="entry name" value="LCM"/>
    <property type="match status" value="1"/>
</dbReference>
<gene>
    <name evidence="3" type="ORF">NCTC12967_01740</name>
</gene>
<dbReference type="EMBL" id="LR134406">
    <property type="protein sequence ID" value="VEH70445.1"/>
    <property type="molecule type" value="Genomic_DNA"/>
</dbReference>
<dbReference type="Gene3D" id="3.40.50.150">
    <property type="entry name" value="Vaccinia Virus protein VP39"/>
    <property type="match status" value="1"/>
</dbReference>
<keyword evidence="1 3" id="KW-0489">Methyltransferase</keyword>
<dbReference type="RefSeq" id="WP_061786891.1">
    <property type="nucleotide sequence ID" value="NZ_CP072386.1"/>
</dbReference>
<evidence type="ECO:0000256" key="2">
    <source>
        <dbReference type="ARBA" id="ARBA00022679"/>
    </source>
</evidence>
<dbReference type="PIRSF" id="PIRSF028177">
    <property type="entry name" value="Polyketide_synth_Omtfrase_TcmP"/>
    <property type="match status" value="1"/>
</dbReference>
<dbReference type="GeneID" id="64407200"/>
<evidence type="ECO:0000313" key="4">
    <source>
        <dbReference type="Proteomes" id="UP000273044"/>
    </source>
</evidence>
<dbReference type="PANTHER" id="PTHR43619">
    <property type="entry name" value="S-ADENOSYL-L-METHIONINE-DEPENDENT METHYLTRANSFERASE YKTD-RELATED"/>
    <property type="match status" value="1"/>
</dbReference>